<protein>
    <submittedName>
        <fullName evidence="6">Molecular chaperone Hsp33</fullName>
    </submittedName>
</protein>
<dbReference type="InterPro" id="IPR000397">
    <property type="entry name" value="Heat_shock_Hsp33"/>
</dbReference>
<evidence type="ECO:0000256" key="3">
    <source>
        <dbReference type="ARBA" id="ARBA00023157"/>
    </source>
</evidence>
<evidence type="ECO:0000313" key="6">
    <source>
        <dbReference type="EMBL" id="NIA71536.1"/>
    </source>
</evidence>
<dbReference type="SUPFAM" id="SSF64397">
    <property type="entry name" value="Hsp33 domain"/>
    <property type="match status" value="1"/>
</dbReference>
<keyword evidence="3" id="KW-1015">Disulfide bond</keyword>
<dbReference type="GO" id="GO:0042026">
    <property type="term" value="P:protein refolding"/>
    <property type="evidence" value="ECO:0007669"/>
    <property type="project" value="TreeGrafter"/>
</dbReference>
<organism evidence="6 7">
    <name type="scientific">Pelagibius litoralis</name>
    <dbReference type="NCBI Taxonomy" id="374515"/>
    <lineage>
        <taxon>Bacteria</taxon>
        <taxon>Pseudomonadati</taxon>
        <taxon>Pseudomonadota</taxon>
        <taxon>Alphaproteobacteria</taxon>
        <taxon>Rhodospirillales</taxon>
        <taxon>Rhodovibrionaceae</taxon>
        <taxon>Pelagibius</taxon>
    </lineage>
</organism>
<dbReference type="SUPFAM" id="SSF118352">
    <property type="entry name" value="HSP33 redox switch-like"/>
    <property type="match status" value="1"/>
</dbReference>
<dbReference type="EMBL" id="JAAQPH010000023">
    <property type="protein sequence ID" value="NIA71536.1"/>
    <property type="molecule type" value="Genomic_DNA"/>
</dbReference>
<evidence type="ECO:0000256" key="4">
    <source>
        <dbReference type="ARBA" id="ARBA00023186"/>
    </source>
</evidence>
<reference evidence="6" key="1">
    <citation type="submission" date="2020-03" db="EMBL/GenBank/DDBJ databases">
        <title>Genome of Pelagibius litoralis DSM 21314T.</title>
        <authorList>
            <person name="Wang G."/>
        </authorList>
    </citation>
    <scope>NUCLEOTIDE SEQUENCE</scope>
    <source>
        <strain evidence="6">DSM 21314</strain>
    </source>
</reference>
<dbReference type="PANTHER" id="PTHR30111:SF1">
    <property type="entry name" value="33 KDA CHAPERONIN"/>
    <property type="match status" value="1"/>
</dbReference>
<dbReference type="Gene3D" id="1.10.287.480">
    <property type="entry name" value="helix hairpin bin"/>
    <property type="match status" value="1"/>
</dbReference>
<dbReference type="InterPro" id="IPR016154">
    <property type="entry name" value="Heat_shock_Hsp33_C"/>
</dbReference>
<keyword evidence="4" id="KW-0143">Chaperone</keyword>
<evidence type="ECO:0000256" key="5">
    <source>
        <dbReference type="ARBA" id="ARBA00023284"/>
    </source>
</evidence>
<dbReference type="CDD" id="cd00498">
    <property type="entry name" value="Hsp33"/>
    <property type="match status" value="1"/>
</dbReference>
<dbReference type="GO" id="GO:0044183">
    <property type="term" value="F:protein folding chaperone"/>
    <property type="evidence" value="ECO:0007669"/>
    <property type="project" value="TreeGrafter"/>
</dbReference>
<gene>
    <name evidence="6" type="ORF">HBA54_23370</name>
</gene>
<keyword evidence="1" id="KW-0963">Cytoplasm</keyword>
<dbReference type="Gene3D" id="3.90.1280.10">
    <property type="entry name" value="HSP33 redox switch-like"/>
    <property type="match status" value="1"/>
</dbReference>
<keyword evidence="2" id="KW-0862">Zinc</keyword>
<proteinExistence type="predicted"/>
<sequence length="307" mass="34147">MPEGDRTGRRLEADQVQPFLLESSDIRGRLLRLERVSSEILRRHDYPDPVAQLLAEMLALCGGLSAMLKYEGIFTLQASGDGPIRVMVVDVTSEGAMRGYAGFDRERLAQAVTDAGGDRPTVPALFGKGSLAFTVDQGDYSDRYQGIVALDGDTLADCLQHYFMQSEQLQSGIVLAAGRRGDGWVSAALVLQRLPEESVGEIDDEDDWRRAMVLQASCRPDELLDDGLPLNDLLYRLFHEEGVRVFEPRPLVEACRCSGERLEAVLGAMPRPEIEELKIDGAVEVTCEFCTRVYRFDEDDLERIYAP</sequence>
<name>A0A967KHR4_9PROT</name>
<dbReference type="Proteomes" id="UP000761264">
    <property type="component" value="Unassembled WGS sequence"/>
</dbReference>
<keyword evidence="7" id="KW-1185">Reference proteome</keyword>
<dbReference type="InterPro" id="IPR016153">
    <property type="entry name" value="Heat_shock_Hsp33_N"/>
</dbReference>
<dbReference type="Gene3D" id="3.55.30.10">
    <property type="entry name" value="Hsp33 domain"/>
    <property type="match status" value="1"/>
</dbReference>
<comment type="caution">
    <text evidence="6">The sequence shown here is derived from an EMBL/GenBank/DDBJ whole genome shotgun (WGS) entry which is preliminary data.</text>
</comment>
<evidence type="ECO:0000256" key="2">
    <source>
        <dbReference type="ARBA" id="ARBA00022833"/>
    </source>
</evidence>
<dbReference type="GO" id="GO:0051082">
    <property type="term" value="F:unfolded protein binding"/>
    <property type="evidence" value="ECO:0007669"/>
    <property type="project" value="InterPro"/>
</dbReference>
<accession>A0A967KHR4</accession>
<dbReference type="AlphaFoldDB" id="A0A967KHR4"/>
<keyword evidence="5" id="KW-0676">Redox-active center</keyword>
<evidence type="ECO:0000313" key="7">
    <source>
        <dbReference type="Proteomes" id="UP000761264"/>
    </source>
</evidence>
<dbReference type="InterPro" id="IPR023212">
    <property type="entry name" value="Hsp33_helix_hairpin_bin_dom_sf"/>
</dbReference>
<dbReference type="PANTHER" id="PTHR30111">
    <property type="entry name" value="33 KDA CHAPERONIN"/>
    <property type="match status" value="1"/>
</dbReference>
<dbReference type="PIRSF" id="PIRSF005261">
    <property type="entry name" value="Heat_shock_Hsp33"/>
    <property type="match status" value="1"/>
</dbReference>
<evidence type="ECO:0000256" key="1">
    <source>
        <dbReference type="ARBA" id="ARBA00022490"/>
    </source>
</evidence>
<dbReference type="Pfam" id="PF01430">
    <property type="entry name" value="HSP33"/>
    <property type="match status" value="1"/>
</dbReference>
<dbReference type="GO" id="GO:0005737">
    <property type="term" value="C:cytoplasm"/>
    <property type="evidence" value="ECO:0007669"/>
    <property type="project" value="InterPro"/>
</dbReference>